<accession>A0A1D3CSV0</accession>
<name>A0A1D3CSV0_9EIME</name>
<feature type="compositionally biased region" description="Polar residues" evidence="4">
    <location>
        <begin position="1"/>
        <end position="13"/>
    </location>
</feature>
<feature type="region of interest" description="Disordered" evidence="4">
    <location>
        <begin position="1"/>
        <end position="20"/>
    </location>
</feature>
<keyword evidence="6" id="KW-1185">Reference proteome</keyword>
<dbReference type="SUPFAM" id="SSF56112">
    <property type="entry name" value="Protein kinase-like (PK-like)"/>
    <property type="match status" value="1"/>
</dbReference>
<keyword evidence="5" id="KW-0808">Transferase</keyword>
<comment type="similarity">
    <text evidence="2">Belongs to the choline/ethanolamine kinase family.</text>
</comment>
<dbReference type="GO" id="GO:0005737">
    <property type="term" value="C:cytoplasm"/>
    <property type="evidence" value="ECO:0007669"/>
    <property type="project" value="TreeGrafter"/>
</dbReference>
<dbReference type="Gene3D" id="3.90.1200.10">
    <property type="match status" value="2"/>
</dbReference>
<gene>
    <name evidence="5" type="ORF">cyc_08242</name>
</gene>
<dbReference type="EMBL" id="JROU02002083">
    <property type="protein sequence ID" value="OEH74260.1"/>
    <property type="molecule type" value="Genomic_DNA"/>
</dbReference>
<protein>
    <recommendedName>
        <fullName evidence="3">ethanolamine kinase</fullName>
        <ecNumber evidence="3">2.7.1.82</ecNumber>
    </recommendedName>
</protein>
<dbReference type="Pfam" id="PF01633">
    <property type="entry name" value="Choline_kinase"/>
    <property type="match status" value="2"/>
</dbReference>
<dbReference type="VEuPathDB" id="ToxoDB:cyc_08242"/>
<evidence type="ECO:0000256" key="4">
    <source>
        <dbReference type="SAM" id="MobiDB-lite"/>
    </source>
</evidence>
<comment type="caution">
    <text evidence="5">The sequence shown here is derived from an EMBL/GenBank/DDBJ whole genome shotgun (WGS) entry which is preliminary data.</text>
</comment>
<evidence type="ECO:0000256" key="1">
    <source>
        <dbReference type="ARBA" id="ARBA00037883"/>
    </source>
</evidence>
<dbReference type="PANTHER" id="PTHR22603">
    <property type="entry name" value="CHOLINE/ETHANOALAMINE KINASE"/>
    <property type="match status" value="1"/>
</dbReference>
<dbReference type="AlphaFoldDB" id="A0A1D3CSV0"/>
<dbReference type="GO" id="GO:0004305">
    <property type="term" value="F:ethanolamine kinase activity"/>
    <property type="evidence" value="ECO:0007669"/>
    <property type="project" value="UniProtKB-EC"/>
</dbReference>
<evidence type="ECO:0000256" key="2">
    <source>
        <dbReference type="ARBA" id="ARBA00038211"/>
    </source>
</evidence>
<evidence type="ECO:0000256" key="3">
    <source>
        <dbReference type="ARBA" id="ARBA00038874"/>
    </source>
</evidence>
<dbReference type="EC" id="2.7.1.82" evidence="3"/>
<dbReference type="PANTHER" id="PTHR22603:SF66">
    <property type="entry name" value="ETHANOLAMINE KINASE"/>
    <property type="match status" value="1"/>
</dbReference>
<sequence length="339" mass="37023">MRIRCRSNSTGSTVDPEPPETDVQLHAERRQQQEDAIVAAALLKALQHGDLIRGGTTNTIVRVSKRGTDHPCCLVRFYGRSTSLWINRQRECAILRLLSHQGNGKQTLASFAGGVIESWLPGSPLTEKSLRFSAEAIAKALADLHNVSLHPTHPESVRLSALFPHPKSCLSERQRALSGTASDCLLKEDFAQLAEIVTFLEGMARGRGPVVLCHGDLLGGNIIKQPDGFDCEWENMPSLPEKEAFSRLYLQQQAAAAASLGTYATPDAAGAATAALTIDDTQVQKLLEEIQPFFAVSHLFWGLWAMLQAANSTCDFNFTQCVPSIKLEILPFFGVFDAI</sequence>
<reference evidence="5 6" key="1">
    <citation type="journal article" date="2016" name="BMC Genomics">
        <title>Comparative genomics reveals Cyclospora cayetanensis possesses coccidia-like metabolism and invasion components but unique surface antigens.</title>
        <authorList>
            <person name="Liu S."/>
            <person name="Wang L."/>
            <person name="Zheng H."/>
            <person name="Xu Z."/>
            <person name="Roellig D.M."/>
            <person name="Li N."/>
            <person name="Frace M.A."/>
            <person name="Tang K."/>
            <person name="Arrowood M.J."/>
            <person name="Moss D.M."/>
            <person name="Zhang L."/>
            <person name="Feng Y."/>
            <person name="Xiao L."/>
        </authorList>
    </citation>
    <scope>NUCLEOTIDE SEQUENCE [LARGE SCALE GENOMIC DNA]</scope>
    <source>
        <strain evidence="5 6">CHN_HEN01</strain>
    </source>
</reference>
<dbReference type="GO" id="GO:0006646">
    <property type="term" value="P:phosphatidylethanolamine biosynthetic process"/>
    <property type="evidence" value="ECO:0007669"/>
    <property type="project" value="TreeGrafter"/>
</dbReference>
<organism evidence="5 6">
    <name type="scientific">Cyclospora cayetanensis</name>
    <dbReference type="NCBI Taxonomy" id="88456"/>
    <lineage>
        <taxon>Eukaryota</taxon>
        <taxon>Sar</taxon>
        <taxon>Alveolata</taxon>
        <taxon>Apicomplexa</taxon>
        <taxon>Conoidasida</taxon>
        <taxon>Coccidia</taxon>
        <taxon>Eucoccidiorida</taxon>
        <taxon>Eimeriorina</taxon>
        <taxon>Eimeriidae</taxon>
        <taxon>Cyclospora</taxon>
    </lineage>
</organism>
<evidence type="ECO:0000313" key="5">
    <source>
        <dbReference type="EMBL" id="OEH74260.1"/>
    </source>
</evidence>
<dbReference type="InParanoid" id="A0A1D3CSV0"/>
<dbReference type="Proteomes" id="UP000095192">
    <property type="component" value="Unassembled WGS sequence"/>
</dbReference>
<dbReference type="Gene3D" id="3.30.200.20">
    <property type="entry name" value="Phosphorylase Kinase, domain 1"/>
    <property type="match status" value="1"/>
</dbReference>
<comment type="pathway">
    <text evidence="1">Phospholipid metabolism; phosphatidylethanolamine biosynthesis; phosphatidylethanolamine from ethanolamine: step 1/3.</text>
</comment>
<dbReference type="FunCoup" id="A0A1D3CSV0">
    <property type="interactions" value="74"/>
</dbReference>
<keyword evidence="5" id="KW-0418">Kinase</keyword>
<evidence type="ECO:0000313" key="6">
    <source>
        <dbReference type="Proteomes" id="UP000095192"/>
    </source>
</evidence>
<dbReference type="InterPro" id="IPR011009">
    <property type="entry name" value="Kinase-like_dom_sf"/>
</dbReference>
<proteinExistence type="inferred from homology"/>